<dbReference type="ExpressionAtlas" id="A0A0Q3G9Z0">
    <property type="expression patterns" value="baseline"/>
</dbReference>
<dbReference type="OrthoDB" id="1877257at2759"/>
<dbReference type="AlphaFoldDB" id="A0A0Q3G9Z0"/>
<dbReference type="InterPro" id="IPR011684">
    <property type="entry name" value="NAB"/>
</dbReference>
<proteinExistence type="inferred from homology"/>
<feature type="coiled-coil region" evidence="3">
    <location>
        <begin position="560"/>
        <end position="587"/>
    </location>
</feature>
<evidence type="ECO:0000256" key="1">
    <source>
        <dbReference type="ARBA" id="ARBA00023054"/>
    </source>
</evidence>
<evidence type="ECO:0000313" key="7">
    <source>
        <dbReference type="EnsemblPlants" id="KQK07309"/>
    </source>
</evidence>
<evidence type="ECO:0000313" key="8">
    <source>
        <dbReference type="Proteomes" id="UP000008810"/>
    </source>
</evidence>
<dbReference type="Pfam" id="PF07765">
    <property type="entry name" value="KIP1"/>
    <property type="match status" value="1"/>
</dbReference>
<feature type="compositionally biased region" description="Polar residues" evidence="4">
    <location>
        <begin position="114"/>
        <end position="128"/>
    </location>
</feature>
<dbReference type="GO" id="GO:0003779">
    <property type="term" value="F:actin binding"/>
    <property type="evidence" value="ECO:0007669"/>
    <property type="project" value="InterPro"/>
</dbReference>
<evidence type="ECO:0000313" key="6">
    <source>
        <dbReference type="EMBL" id="KQK07309.1"/>
    </source>
</evidence>
<organism evidence="6">
    <name type="scientific">Brachypodium distachyon</name>
    <name type="common">Purple false brome</name>
    <name type="synonym">Trachynia distachya</name>
    <dbReference type="NCBI Taxonomy" id="15368"/>
    <lineage>
        <taxon>Eukaryota</taxon>
        <taxon>Viridiplantae</taxon>
        <taxon>Streptophyta</taxon>
        <taxon>Embryophyta</taxon>
        <taxon>Tracheophyta</taxon>
        <taxon>Spermatophyta</taxon>
        <taxon>Magnoliopsida</taxon>
        <taxon>Liliopsida</taxon>
        <taxon>Poales</taxon>
        <taxon>Poaceae</taxon>
        <taxon>BOP clade</taxon>
        <taxon>Pooideae</taxon>
        <taxon>Stipodae</taxon>
        <taxon>Brachypodieae</taxon>
        <taxon>Brachypodium</taxon>
    </lineage>
</organism>
<evidence type="ECO:0000256" key="2">
    <source>
        <dbReference type="ARBA" id="ARBA00038006"/>
    </source>
</evidence>
<feature type="coiled-coil region" evidence="3">
    <location>
        <begin position="444"/>
        <end position="510"/>
    </location>
</feature>
<dbReference type="PANTHER" id="PTHR32258">
    <property type="entry name" value="PROTEIN NETWORKED 4A"/>
    <property type="match status" value="1"/>
</dbReference>
<sequence>MHDYACILEKLFLYLVKMERTQRTQLRKSRPWWWDSHISPENSKWLSENLQDMETQVKEVLGLVEEEGETSVEKAELYYKERPLLVTHVKNLYRMYRALAERYDNVTGELRKNIPSSLQSHGSFGTLESDSETHSPSPSTESDMQDKLAQQKPKNQSDCFDVSLGSGVSSDISKKGSDGSSSSSESESELDEAKEENGNSMFYALSQRIIELEDELHEARGKLDALDEKNMRSQFIFGSSEVSEHDEKLQVSDVETKNFIEKDLEEVSSEKEALETLLLANKNETDALKEVMASAAKQFESELAHRDLEVDKYKQELEELSEKYLHDKSALESEIGMLQGVIRDSEGELARLSQEKLQLGSRIEELEQAVCSLDYSASEMVKLQETIKNIKAELEEVSLEKEETIKNLEAQLETALQEKSILWDRSEELERVVCDSLEKHSLEKSALDTELLALSEAKASLEDKLASVEAELKQAYTDKAEESMNKEKQISRLNQDLAHLTSKIELISSEKTAVDNKLATLLTDITTRDEKMKQMDDHLSQLHLEHAKITSETVVLHESLSELRTRVSELEELVEKQKLVISESAEEKREAIRQLCFSLEHYRSGYQQLRQRLQQGHRRPLVTLAA</sequence>
<dbReference type="Gene3D" id="1.10.287.1490">
    <property type="match status" value="1"/>
</dbReference>
<feature type="region of interest" description="Disordered" evidence="4">
    <location>
        <begin position="114"/>
        <end position="198"/>
    </location>
</feature>
<reference evidence="6" key="2">
    <citation type="submission" date="2017-06" db="EMBL/GenBank/DDBJ databases">
        <title>WGS assembly of Brachypodium distachyon.</title>
        <authorList>
            <consortium name="The International Brachypodium Initiative"/>
            <person name="Lucas S."/>
            <person name="Harmon-Smith M."/>
            <person name="Lail K."/>
            <person name="Tice H."/>
            <person name="Grimwood J."/>
            <person name="Bruce D."/>
            <person name="Barry K."/>
            <person name="Shu S."/>
            <person name="Lindquist E."/>
            <person name="Wang M."/>
            <person name="Pitluck S."/>
            <person name="Vogel J.P."/>
            <person name="Garvin D.F."/>
            <person name="Mockler T.C."/>
            <person name="Schmutz J."/>
            <person name="Rokhsar D."/>
            <person name="Bevan M.W."/>
        </authorList>
    </citation>
    <scope>NUCLEOTIDE SEQUENCE</scope>
    <source>
        <strain evidence="6">Bd21</strain>
    </source>
</reference>
<dbReference type="PANTHER" id="PTHR32258:SF11">
    <property type="entry name" value="OS05G0168800 PROTEIN"/>
    <property type="match status" value="1"/>
</dbReference>
<dbReference type="GO" id="GO:0005774">
    <property type="term" value="C:vacuolar membrane"/>
    <property type="evidence" value="ECO:0000318"/>
    <property type="project" value="GO_Central"/>
</dbReference>
<keyword evidence="8" id="KW-1185">Reference proteome</keyword>
<comment type="similarity">
    <text evidence="2">Belongs to the NET family.</text>
</comment>
<evidence type="ECO:0000259" key="5">
    <source>
        <dbReference type="PROSITE" id="PS51774"/>
    </source>
</evidence>
<dbReference type="EMBL" id="CM000881">
    <property type="protein sequence ID" value="KQK07309.1"/>
    <property type="molecule type" value="Genomic_DNA"/>
</dbReference>
<keyword evidence="1 3" id="KW-0175">Coiled coil</keyword>
<accession>A0A0Q3G9Z0</accession>
<evidence type="ECO:0000256" key="3">
    <source>
        <dbReference type="SAM" id="Coils"/>
    </source>
</evidence>
<feature type="coiled-coil region" evidence="3">
    <location>
        <begin position="257"/>
        <end position="418"/>
    </location>
</feature>
<reference evidence="7" key="3">
    <citation type="submission" date="2018-08" db="UniProtKB">
        <authorList>
            <consortium name="EnsemblPlants"/>
        </authorList>
    </citation>
    <scope>IDENTIFICATION</scope>
    <source>
        <strain evidence="7">cv. Bd21</strain>
    </source>
</reference>
<feature type="domain" description="NAB" evidence="5">
    <location>
        <begin position="30"/>
        <end position="110"/>
    </location>
</feature>
<dbReference type="EnsemblPlants" id="KQK07309">
    <property type="protein sequence ID" value="KQK07309"/>
    <property type="gene ID" value="BRADI_2g34460v3"/>
</dbReference>
<dbReference type="InterPro" id="IPR051861">
    <property type="entry name" value="NET_actin-binding_domain"/>
</dbReference>
<dbReference type="STRING" id="15368.A0A0Q3G9Z0"/>
<gene>
    <name evidence="7" type="primary">LOC100835209</name>
    <name evidence="6" type="ORF">BRADI_2g34460v3</name>
</gene>
<evidence type="ECO:0000256" key="4">
    <source>
        <dbReference type="SAM" id="MobiDB-lite"/>
    </source>
</evidence>
<name>A0A0Q3G9Z0_BRADI</name>
<dbReference type="Proteomes" id="UP000008810">
    <property type="component" value="Chromosome 2"/>
</dbReference>
<dbReference type="Gramene" id="KQK07309">
    <property type="protein sequence ID" value="KQK07309"/>
    <property type="gene ID" value="BRADI_2g34460v3"/>
</dbReference>
<protein>
    <recommendedName>
        <fullName evidence="5">NAB domain-containing protein</fullName>
    </recommendedName>
</protein>
<dbReference type="PROSITE" id="PS51774">
    <property type="entry name" value="NAB"/>
    <property type="match status" value="1"/>
</dbReference>
<reference evidence="6 7" key="1">
    <citation type="journal article" date="2010" name="Nature">
        <title>Genome sequencing and analysis of the model grass Brachypodium distachyon.</title>
        <authorList>
            <consortium name="International Brachypodium Initiative"/>
        </authorList>
    </citation>
    <scope>NUCLEOTIDE SEQUENCE [LARGE SCALE GENOMIC DNA]</scope>
    <source>
        <strain evidence="6">Bd21</strain>
        <strain evidence="7">cv. Bd21</strain>
    </source>
</reference>